<dbReference type="CDD" id="cd05339">
    <property type="entry name" value="17beta-HSDXI-like_SDR_c"/>
    <property type="match status" value="1"/>
</dbReference>
<evidence type="ECO:0000256" key="12">
    <source>
        <dbReference type="RuleBase" id="RU000363"/>
    </source>
</evidence>
<keyword evidence="3 13" id="KW-0812">Transmembrane</keyword>
<evidence type="ECO:0000256" key="2">
    <source>
        <dbReference type="ARBA" id="ARBA00006484"/>
    </source>
</evidence>
<dbReference type="PANTHER" id="PTHR24322:SF736">
    <property type="entry name" value="RETINOL DEHYDROGENASE 10"/>
    <property type="match status" value="1"/>
</dbReference>
<evidence type="ECO:0000256" key="1">
    <source>
        <dbReference type="ARBA" id="ARBA00004141"/>
    </source>
</evidence>
<protein>
    <recommendedName>
        <fullName evidence="10">Short-chain dehydrogenase/reductase 3</fullName>
    </recommendedName>
    <alternativeName>
        <fullName evidence="11">Retinal short-chain dehydrogenase/reductase 1</fullName>
    </alternativeName>
</protein>
<dbReference type="PANTHER" id="PTHR24322">
    <property type="entry name" value="PKSB"/>
    <property type="match status" value="1"/>
</dbReference>
<dbReference type="Gene3D" id="3.40.50.720">
    <property type="entry name" value="NAD(P)-binding Rossmann-like Domain"/>
    <property type="match status" value="1"/>
</dbReference>
<evidence type="ECO:0000256" key="8">
    <source>
        <dbReference type="ARBA" id="ARBA00023136"/>
    </source>
</evidence>
<accession>A0A0D2AUH1</accession>
<sequence length="347" mass="38410">MSSLRPPREGLTLEYLFRPFGILLHPVVSASLLFASIKRPDATKQLVYAITKSDISLESIRTAFKILLTTVTVFKLNKYLSRLSLNNFVTDRSWDWQKEIVVCTGGSSGIGKHVVDELARRGIQVVILDINPPTKSLPENVSYYKVDLTSKADIQEVSSRVRQEKGHPTVLINNAGTGTGATILNETDEGVQRTFDVNILAHFKLIKEFVPYMVQRNHGHIVTIASMASFVSGPANVSYSATKAGALALHEGLGSELRTRYGANKVRTTIVHPFWVRTPLTHPLTTRKEWKEFTLEPETVAEAIVAQILKGESAQLILPSRFGFAGGIRGWPGWLQELIRGRSPIPG</sequence>
<dbReference type="RefSeq" id="XP_016230356.1">
    <property type="nucleotide sequence ID" value="XM_016385412.1"/>
</dbReference>
<comment type="similarity">
    <text evidence="2 12">Belongs to the short-chain dehydrogenases/reductases (SDR) family.</text>
</comment>
<gene>
    <name evidence="14" type="ORF">PV08_11101</name>
</gene>
<dbReference type="PRINTS" id="PR00081">
    <property type="entry name" value="GDHRDH"/>
</dbReference>
<evidence type="ECO:0000256" key="13">
    <source>
        <dbReference type="SAM" id="Phobius"/>
    </source>
</evidence>
<keyword evidence="15" id="KW-1185">Reference proteome</keyword>
<evidence type="ECO:0000313" key="15">
    <source>
        <dbReference type="Proteomes" id="UP000053328"/>
    </source>
</evidence>
<dbReference type="STRING" id="91928.A0A0D2AUH1"/>
<evidence type="ECO:0000256" key="3">
    <source>
        <dbReference type="ARBA" id="ARBA00022692"/>
    </source>
</evidence>
<evidence type="ECO:0000313" key="14">
    <source>
        <dbReference type="EMBL" id="KIW10140.1"/>
    </source>
</evidence>
<evidence type="ECO:0000256" key="7">
    <source>
        <dbReference type="ARBA" id="ARBA00023098"/>
    </source>
</evidence>
<dbReference type="GO" id="GO:0016020">
    <property type="term" value="C:membrane"/>
    <property type="evidence" value="ECO:0007669"/>
    <property type="project" value="UniProtKB-SubCell"/>
</dbReference>
<dbReference type="SUPFAM" id="SSF51735">
    <property type="entry name" value="NAD(P)-binding Rossmann-fold domains"/>
    <property type="match status" value="1"/>
</dbReference>
<keyword evidence="5 13" id="KW-1133">Transmembrane helix</keyword>
<keyword evidence="4" id="KW-0521">NADP</keyword>
<evidence type="ECO:0000256" key="4">
    <source>
        <dbReference type="ARBA" id="ARBA00022857"/>
    </source>
</evidence>
<comment type="function">
    <text evidence="9">Catalyzes the reduction of all-trans-retinal to all-trans-retinol in the presence of NADPH.</text>
</comment>
<dbReference type="Proteomes" id="UP000053328">
    <property type="component" value="Unassembled WGS sequence"/>
</dbReference>
<comment type="subcellular location">
    <subcellularLocation>
        <location evidence="1">Membrane</location>
        <topology evidence="1">Multi-pass membrane protein</topology>
    </subcellularLocation>
</comment>
<organism evidence="14 15">
    <name type="scientific">Exophiala spinifera</name>
    <dbReference type="NCBI Taxonomy" id="91928"/>
    <lineage>
        <taxon>Eukaryota</taxon>
        <taxon>Fungi</taxon>
        <taxon>Dikarya</taxon>
        <taxon>Ascomycota</taxon>
        <taxon>Pezizomycotina</taxon>
        <taxon>Eurotiomycetes</taxon>
        <taxon>Chaetothyriomycetidae</taxon>
        <taxon>Chaetothyriales</taxon>
        <taxon>Herpotrichiellaceae</taxon>
        <taxon>Exophiala</taxon>
    </lineage>
</organism>
<dbReference type="FunFam" id="3.40.50.720:FF:000131">
    <property type="entry name" value="Short-chain dehydrogenase/reductase 3"/>
    <property type="match status" value="1"/>
</dbReference>
<name>A0A0D2AUH1_9EURO</name>
<dbReference type="OrthoDB" id="10253736at2759"/>
<dbReference type="HOGENOM" id="CLU_010194_5_0_1"/>
<reference evidence="14 15" key="1">
    <citation type="submission" date="2015-01" db="EMBL/GenBank/DDBJ databases">
        <title>The Genome Sequence of Exophiala spinifera CBS89968.</title>
        <authorList>
            <consortium name="The Broad Institute Genomics Platform"/>
            <person name="Cuomo C."/>
            <person name="de Hoog S."/>
            <person name="Gorbushina A."/>
            <person name="Stielow B."/>
            <person name="Teixiera M."/>
            <person name="Abouelleil A."/>
            <person name="Chapman S.B."/>
            <person name="Priest M."/>
            <person name="Young S.K."/>
            <person name="Wortman J."/>
            <person name="Nusbaum C."/>
            <person name="Birren B."/>
        </authorList>
    </citation>
    <scope>NUCLEOTIDE SEQUENCE [LARGE SCALE GENOMIC DNA]</scope>
    <source>
        <strain evidence="14 15">CBS 89968</strain>
    </source>
</reference>
<dbReference type="InterPro" id="IPR020904">
    <property type="entry name" value="Sc_DH/Rdtase_CS"/>
</dbReference>
<dbReference type="GeneID" id="27338184"/>
<evidence type="ECO:0000256" key="5">
    <source>
        <dbReference type="ARBA" id="ARBA00022989"/>
    </source>
</evidence>
<dbReference type="Pfam" id="PF00106">
    <property type="entry name" value="adh_short"/>
    <property type="match status" value="1"/>
</dbReference>
<evidence type="ECO:0000256" key="9">
    <source>
        <dbReference type="ARBA" id="ARBA00059620"/>
    </source>
</evidence>
<dbReference type="InterPro" id="IPR002347">
    <property type="entry name" value="SDR_fam"/>
</dbReference>
<dbReference type="AlphaFoldDB" id="A0A0D2AUH1"/>
<dbReference type="VEuPathDB" id="FungiDB:PV08_11101"/>
<keyword evidence="8 13" id="KW-0472">Membrane</keyword>
<dbReference type="PRINTS" id="PR00080">
    <property type="entry name" value="SDRFAMILY"/>
</dbReference>
<dbReference type="PROSITE" id="PS00061">
    <property type="entry name" value="ADH_SHORT"/>
    <property type="match status" value="1"/>
</dbReference>
<keyword evidence="6" id="KW-0560">Oxidoreductase</keyword>
<proteinExistence type="inferred from homology"/>
<evidence type="ECO:0000256" key="11">
    <source>
        <dbReference type="ARBA" id="ARBA00082544"/>
    </source>
</evidence>
<feature type="transmembrane region" description="Helical" evidence="13">
    <location>
        <begin position="15"/>
        <end position="35"/>
    </location>
</feature>
<evidence type="ECO:0000256" key="6">
    <source>
        <dbReference type="ARBA" id="ARBA00023002"/>
    </source>
</evidence>
<evidence type="ECO:0000256" key="10">
    <source>
        <dbReference type="ARBA" id="ARBA00068717"/>
    </source>
</evidence>
<keyword evidence="7" id="KW-0443">Lipid metabolism</keyword>
<dbReference type="InterPro" id="IPR036291">
    <property type="entry name" value="NAD(P)-bd_dom_sf"/>
</dbReference>
<dbReference type="GO" id="GO:0052650">
    <property type="term" value="F:all-trans-retinol dehydrogenase (NADP+) activity"/>
    <property type="evidence" value="ECO:0007669"/>
    <property type="project" value="UniProtKB-ARBA"/>
</dbReference>
<dbReference type="EMBL" id="KN847500">
    <property type="protein sequence ID" value="KIW10140.1"/>
    <property type="molecule type" value="Genomic_DNA"/>
</dbReference>